<dbReference type="AlphaFoldDB" id="A0A8K1CAF0"/>
<feature type="compositionally biased region" description="Polar residues" evidence="1">
    <location>
        <begin position="509"/>
        <end position="518"/>
    </location>
</feature>
<proteinExistence type="predicted"/>
<organism evidence="2 3">
    <name type="scientific">Pythium oligandrum</name>
    <name type="common">Mycoparasitic fungus</name>
    <dbReference type="NCBI Taxonomy" id="41045"/>
    <lineage>
        <taxon>Eukaryota</taxon>
        <taxon>Sar</taxon>
        <taxon>Stramenopiles</taxon>
        <taxon>Oomycota</taxon>
        <taxon>Peronosporomycetes</taxon>
        <taxon>Pythiales</taxon>
        <taxon>Pythiaceae</taxon>
        <taxon>Pythium</taxon>
    </lineage>
</organism>
<feature type="region of interest" description="Disordered" evidence="1">
    <location>
        <begin position="740"/>
        <end position="779"/>
    </location>
</feature>
<sequence length="947" mass="103648">MASVSAQLKWLTRLKDEEEESSSDSEASDSSVSSDGRDEALAAKRRATAATGRETAAVVKRTSSASKKTGEDESDEAMRAEQLVYVRSERLQVAAAMKASKEVGNGVLAEGDGGKKRGKAEKPAPEKKRKRPTAAEKKKKDEAVRRVSLEQAEAVEDEPASAEKPRRRPREAKVEVSVVKTAEDAVVANGDAHVDEEKKHRKTAKSRRRASEDTAAATKAVEATNGKVQHPHLDEEKKPKKTEKPRRRPSEDASVVRAVDVANGNAEPSRVEDVKKLKKVERKKASRGDVEPATKTKEMVSKKVLAKRKNLISDSSEGESDGEANGERVRKQSTEEAEVAPRKRLKRPLPSKAVKIEDPAESSANVKKEVVVKRPGTKTKINKIESKPARDALNGHPMKKLKRPIEKQVASLDDFLKEEEVKKSKKCSLKSSENGDAKENDDFKPEKGEDVLDGPTSAEASPLPTNDVTQPDPKFVQVAGVDPESAVVEGVAGTSSAQKNENGPDDVRSSGTIPTTSVAVNRRVEALRKVSVAEESEEGAVSEDESATQETKPQKYDAEVAETNGSGKPVDPTSFIIPKKRGGEKQITSSSQPTASLHDRRGAPQLNGVKPGPMLAPSPSPAPDGGYDVSFPDPAQQHRKPRTKNPVPPSMPPLTQSERDFMRLAKKANSIFKACSLTASGIGASGVKPHLVSAFGSTTQRYGVLDSSGSLYQEQTTMMKCVTRKAMKKAQHPPSFYGQLMEPPPCAKPSGDAEQTAEVQEARDSPSLHENAQASADQQSGQIPCYEKLEFERAQDRDWYQCRLYGTYFVPQLLRGRTTLVMLNAKYVRKSTGILFNSNRDKEDFAASISKRYTVNRTVPRCDIPQKNWQQLVNGHVTFLFLHYQNREDAASARRRFVDDLGRPLQLKGDKSGFDVGRAPMRSPTPPNAPAPRRSRSSKQEQERSNF</sequence>
<feature type="compositionally biased region" description="Basic and acidic residues" evidence="1">
    <location>
        <begin position="68"/>
        <end position="78"/>
    </location>
</feature>
<keyword evidence="3" id="KW-1185">Reference proteome</keyword>
<feature type="compositionally biased region" description="Basic and acidic residues" evidence="1">
    <location>
        <begin position="286"/>
        <end position="301"/>
    </location>
</feature>
<feature type="compositionally biased region" description="Basic and acidic residues" evidence="1">
    <location>
        <begin position="938"/>
        <end position="947"/>
    </location>
</feature>
<feature type="compositionally biased region" description="Polar residues" evidence="1">
    <location>
        <begin position="586"/>
        <end position="595"/>
    </location>
</feature>
<feature type="compositionally biased region" description="Basic residues" evidence="1">
    <location>
        <begin position="199"/>
        <end position="208"/>
    </location>
</feature>
<feature type="compositionally biased region" description="Basic and acidic residues" evidence="1">
    <location>
        <begin position="112"/>
        <end position="126"/>
    </location>
</feature>
<feature type="region of interest" description="Disordered" evidence="1">
    <location>
        <begin position="530"/>
        <end position="654"/>
    </location>
</feature>
<comment type="caution">
    <text evidence="2">The sequence shown here is derived from an EMBL/GenBank/DDBJ whole genome shotgun (WGS) entry which is preliminary data.</text>
</comment>
<feature type="region of interest" description="Disordered" evidence="1">
    <location>
        <begin position="905"/>
        <end position="947"/>
    </location>
</feature>
<feature type="region of interest" description="Disordered" evidence="1">
    <location>
        <begin position="96"/>
        <end position="518"/>
    </location>
</feature>
<dbReference type="Proteomes" id="UP000794436">
    <property type="component" value="Unassembled WGS sequence"/>
</dbReference>
<evidence type="ECO:0000313" key="3">
    <source>
        <dbReference type="Proteomes" id="UP000794436"/>
    </source>
</evidence>
<name>A0A8K1CAF0_PYTOL</name>
<feature type="compositionally biased region" description="Basic and acidic residues" evidence="1">
    <location>
        <begin position="325"/>
        <end position="334"/>
    </location>
</feature>
<protein>
    <submittedName>
        <fullName evidence="2">Uncharacterized protein</fullName>
    </submittedName>
</protein>
<evidence type="ECO:0000256" key="1">
    <source>
        <dbReference type="SAM" id="MobiDB-lite"/>
    </source>
</evidence>
<feature type="compositionally biased region" description="Acidic residues" evidence="1">
    <location>
        <begin position="17"/>
        <end position="27"/>
    </location>
</feature>
<feature type="compositionally biased region" description="Basic and acidic residues" evidence="1">
    <location>
        <begin position="433"/>
        <end position="450"/>
    </location>
</feature>
<dbReference type="EMBL" id="SPLM01000109">
    <property type="protein sequence ID" value="TMW59419.1"/>
    <property type="molecule type" value="Genomic_DNA"/>
</dbReference>
<feature type="compositionally biased region" description="Polar residues" evidence="1">
    <location>
        <begin position="768"/>
        <end position="779"/>
    </location>
</feature>
<feature type="compositionally biased region" description="Acidic residues" evidence="1">
    <location>
        <begin position="534"/>
        <end position="547"/>
    </location>
</feature>
<feature type="compositionally biased region" description="Basic and acidic residues" evidence="1">
    <location>
        <begin position="133"/>
        <end position="148"/>
    </location>
</feature>
<dbReference type="OrthoDB" id="168385at2759"/>
<evidence type="ECO:0000313" key="2">
    <source>
        <dbReference type="EMBL" id="TMW59419.1"/>
    </source>
</evidence>
<reference evidence="2" key="1">
    <citation type="submission" date="2019-03" db="EMBL/GenBank/DDBJ databases">
        <title>Long read genome sequence of the mycoparasitic Pythium oligandrum ATCC 38472 isolated from sugarbeet rhizosphere.</title>
        <authorList>
            <person name="Gaulin E."/>
        </authorList>
    </citation>
    <scope>NUCLEOTIDE SEQUENCE</scope>
    <source>
        <strain evidence="2">ATCC 38472_TT</strain>
    </source>
</reference>
<gene>
    <name evidence="2" type="ORF">Poli38472_004488</name>
</gene>
<feature type="region of interest" description="Disordered" evidence="1">
    <location>
        <begin position="14"/>
        <end position="78"/>
    </location>
</feature>
<accession>A0A8K1CAF0</accession>
<feature type="compositionally biased region" description="Basic residues" evidence="1">
    <location>
        <begin position="276"/>
        <end position="285"/>
    </location>
</feature>
<feature type="compositionally biased region" description="Low complexity" evidence="1">
    <location>
        <begin position="48"/>
        <end position="57"/>
    </location>
</feature>